<organism evidence="1 2">
    <name type="scientific">Halobacillus kuroshimensis</name>
    <dbReference type="NCBI Taxonomy" id="302481"/>
    <lineage>
        <taxon>Bacteria</taxon>
        <taxon>Bacillati</taxon>
        <taxon>Bacillota</taxon>
        <taxon>Bacilli</taxon>
        <taxon>Bacillales</taxon>
        <taxon>Bacillaceae</taxon>
        <taxon>Halobacillus</taxon>
    </lineage>
</organism>
<name>A0ABS3E123_9BACI</name>
<evidence type="ECO:0000313" key="2">
    <source>
        <dbReference type="Proteomes" id="UP000663970"/>
    </source>
</evidence>
<comment type="caution">
    <text evidence="1">The sequence shown here is derived from an EMBL/GenBank/DDBJ whole genome shotgun (WGS) entry which is preliminary data.</text>
</comment>
<accession>A0ABS3E123</accession>
<reference evidence="1 2" key="1">
    <citation type="submission" date="2020-12" db="EMBL/GenBank/DDBJ databases">
        <title>Oil enriched cultivation method for isolating marine PHA-producing bacteria.</title>
        <authorList>
            <person name="Zheng W."/>
            <person name="Yu S."/>
            <person name="Huang Y."/>
        </authorList>
    </citation>
    <scope>NUCLEOTIDE SEQUENCE [LARGE SCALE GENOMIC DNA]</scope>
    <source>
        <strain evidence="1 2">SY-2-6</strain>
    </source>
</reference>
<dbReference type="Proteomes" id="UP000663970">
    <property type="component" value="Unassembled WGS sequence"/>
</dbReference>
<keyword evidence="2" id="KW-1185">Reference proteome</keyword>
<dbReference type="EMBL" id="JAEKJY010000008">
    <property type="protein sequence ID" value="MBN8237300.1"/>
    <property type="molecule type" value="Genomic_DNA"/>
</dbReference>
<gene>
    <name evidence="1" type="ORF">JF544_18815</name>
</gene>
<evidence type="ECO:0000313" key="1">
    <source>
        <dbReference type="EMBL" id="MBN8237300.1"/>
    </source>
</evidence>
<protein>
    <submittedName>
        <fullName evidence="1">Uncharacterized protein</fullName>
    </submittedName>
</protein>
<dbReference type="RefSeq" id="WP_206936138.1">
    <property type="nucleotide sequence ID" value="NZ_JAEKJY010000008.1"/>
</dbReference>
<proteinExistence type="predicted"/>
<sequence>MAIIEAYDNQENKYKVVFDACYIPYVLEGNPNSTFKVEVETAKKTHKNQYGSFGSEINTKVKGVFKKDDKGNNVYLKDIILNPDKDERVYTIDNPLNLTLDNLLLIREA</sequence>